<dbReference type="Pfam" id="PF18262">
    <property type="entry name" value="PhetRS_B1"/>
    <property type="match status" value="1"/>
</dbReference>
<evidence type="ECO:0000256" key="12">
    <source>
        <dbReference type="HAMAP-Rule" id="MF_00284"/>
    </source>
</evidence>
<evidence type="ECO:0000256" key="1">
    <source>
        <dbReference type="ARBA" id="ARBA00001946"/>
    </source>
</evidence>
<keyword evidence="7 12" id="KW-0547">Nucleotide-binding</keyword>
<dbReference type="InterPro" id="IPR020825">
    <property type="entry name" value="Phe-tRNA_synthase-like_B3/B4"/>
</dbReference>
<evidence type="ECO:0000313" key="15">
    <source>
        <dbReference type="Proteomes" id="UP000529652"/>
    </source>
</evidence>
<dbReference type="GO" id="GO:0005524">
    <property type="term" value="F:ATP binding"/>
    <property type="evidence" value="ECO:0007669"/>
    <property type="project" value="UniProtKB-UniRule"/>
</dbReference>
<sequence length="567" mass="65046">MPKVEIYKNLFLDKVGKNFTNSEISELLEPFKAEFDGFDENSGKIKIEFNDTNRPDLWSYTGLARQIKTYFFGKMPCYDFFSKKGDFKKCYGEILVDNKMSQIRPFIFGFLAKGLIINDRMLEALIQFQEKLCQSYGQKRKRVAMGMYNSNFIKFPISYVASSPNHKFVPLGMDCELSLLEINEKHPKGLEYSHIIKNFDKYPLLLDDNNNVVSYPPIINSNNIGSLKVGDTDIFVEVTGIDFEATLLALSVVACDFYDMGFEILPVKTVFKKPFGLDFEELVCPYYFQEEVEFNVKNVNRLLGSNLTLERICLSLKKMGVNSYSRDLKNYVIPPFYRNDFLHEVDVIEDVMIGEGLASFHPELPKAFAVGRLSALEEFSRDIRNLMVGMGFQEMIYNYMGSKKDFIDRMNISDQNFLKVSNPMTENYEYIRASIIPNLLKSESVSSNFPYPHKIFEVGKIALKNLNTTIEGTSTFTNLAFLMSGKEISFNEINSIVATLFYYLNIEINLKESQANFYINGRGADIFLKDFNIGSFGEISPYVLNNFGIFIPCSVFEVNINKLMSRS</sequence>
<proteinExistence type="inferred from homology"/>
<evidence type="ECO:0000259" key="13">
    <source>
        <dbReference type="PROSITE" id="PS51483"/>
    </source>
</evidence>
<protein>
    <recommendedName>
        <fullName evidence="12">Phenylalanine--tRNA ligase beta subunit</fullName>
        <ecNumber evidence="12">6.1.1.20</ecNumber>
    </recommendedName>
    <alternativeName>
        <fullName evidence="12">Phenylalanyl-tRNA synthetase beta subunit</fullName>
        <shortName evidence="12">PheRS</shortName>
    </alternativeName>
</protein>
<dbReference type="InterPro" id="IPR045060">
    <property type="entry name" value="Phe-tRNA-ligase_IIc_bsu"/>
</dbReference>
<reference evidence="14 15" key="1">
    <citation type="submission" date="2020-08" db="EMBL/GenBank/DDBJ databases">
        <title>Genomic Encyclopedia of Type Strains, Phase IV (KMG-IV): sequencing the most valuable type-strain genomes for metagenomic binning, comparative biology and taxonomic classification.</title>
        <authorList>
            <person name="Goeker M."/>
        </authorList>
    </citation>
    <scope>NUCLEOTIDE SEQUENCE [LARGE SCALE GENOMIC DNA]</scope>
    <source>
        <strain evidence="14 15">DSM 10508</strain>
    </source>
</reference>
<dbReference type="InterPro" id="IPR005147">
    <property type="entry name" value="tRNA_synthase_B5-dom"/>
</dbReference>
<feature type="binding site" evidence="12">
    <location>
        <position position="346"/>
    </location>
    <ligand>
        <name>Mg(2+)</name>
        <dbReference type="ChEBI" id="CHEBI:18420"/>
        <note>shared with alpha subunit</note>
    </ligand>
</feature>
<evidence type="ECO:0000256" key="5">
    <source>
        <dbReference type="ARBA" id="ARBA00022598"/>
    </source>
</evidence>
<dbReference type="EMBL" id="JACHGM010000001">
    <property type="protein sequence ID" value="MBB5140937.1"/>
    <property type="molecule type" value="Genomic_DNA"/>
</dbReference>
<dbReference type="GO" id="GO:0004826">
    <property type="term" value="F:phenylalanine-tRNA ligase activity"/>
    <property type="evidence" value="ECO:0007669"/>
    <property type="project" value="UniProtKB-UniRule"/>
</dbReference>
<name>A0AB34Z327_BORAF</name>
<dbReference type="AlphaFoldDB" id="A0AB34Z327"/>
<dbReference type="InterPro" id="IPR005146">
    <property type="entry name" value="B3/B4_tRNA-bd"/>
</dbReference>
<keyword evidence="8 12" id="KW-0067">ATP-binding</keyword>
<dbReference type="Pfam" id="PF17759">
    <property type="entry name" value="tRNA_synthFbeta"/>
    <property type="match status" value="1"/>
</dbReference>
<keyword evidence="6 12" id="KW-0479">Metal-binding</keyword>
<dbReference type="InterPro" id="IPR045864">
    <property type="entry name" value="aa-tRNA-synth_II/BPL/LPL"/>
</dbReference>
<dbReference type="SMART" id="SM00873">
    <property type="entry name" value="B3_4"/>
    <property type="match status" value="1"/>
</dbReference>
<dbReference type="PROSITE" id="PS51483">
    <property type="entry name" value="B5"/>
    <property type="match status" value="1"/>
</dbReference>
<dbReference type="GeneID" id="77265360"/>
<keyword evidence="4 12" id="KW-0963">Cytoplasm</keyword>
<dbReference type="Gene3D" id="3.50.40.10">
    <property type="entry name" value="Phenylalanyl-trna Synthetase, Chain B, domain 3"/>
    <property type="match status" value="1"/>
</dbReference>
<evidence type="ECO:0000313" key="14">
    <source>
        <dbReference type="EMBL" id="MBB5140937.1"/>
    </source>
</evidence>
<dbReference type="EC" id="6.1.1.20" evidence="12"/>
<dbReference type="InterPro" id="IPR041616">
    <property type="entry name" value="PheRS_beta_core"/>
</dbReference>
<dbReference type="SUPFAM" id="SSF46955">
    <property type="entry name" value="Putative DNA-binding domain"/>
    <property type="match status" value="2"/>
</dbReference>
<feature type="binding site" evidence="12">
    <location>
        <position position="350"/>
    </location>
    <ligand>
        <name>Mg(2+)</name>
        <dbReference type="ChEBI" id="CHEBI:18420"/>
        <note>shared with alpha subunit</note>
    </ligand>
</feature>
<dbReference type="InterPro" id="IPR004531">
    <property type="entry name" value="Phe-tRNA-synth_IIc_bsu_arc_euk"/>
</dbReference>
<evidence type="ECO:0000256" key="11">
    <source>
        <dbReference type="ARBA" id="ARBA00023146"/>
    </source>
</evidence>
<comment type="cofactor">
    <cofactor evidence="1 12">
        <name>Mg(2+)</name>
        <dbReference type="ChEBI" id="CHEBI:18420"/>
    </cofactor>
</comment>
<dbReference type="GO" id="GO:0006432">
    <property type="term" value="P:phenylalanyl-tRNA aminoacylation"/>
    <property type="evidence" value="ECO:0007669"/>
    <property type="project" value="UniProtKB-UniRule"/>
</dbReference>
<keyword evidence="5 12" id="KW-0436">Ligase</keyword>
<organism evidence="14 15">
    <name type="scientific">Borreliella afzelii</name>
    <name type="common">Borrelia afzelii</name>
    <dbReference type="NCBI Taxonomy" id="29518"/>
    <lineage>
        <taxon>Bacteria</taxon>
        <taxon>Pseudomonadati</taxon>
        <taxon>Spirochaetota</taxon>
        <taxon>Spirochaetia</taxon>
        <taxon>Spirochaetales</taxon>
        <taxon>Borreliaceae</taxon>
        <taxon>Borreliella</taxon>
    </lineage>
</organism>
<dbReference type="Pfam" id="PF03484">
    <property type="entry name" value="B5"/>
    <property type="match status" value="1"/>
</dbReference>
<dbReference type="GO" id="GO:0003723">
    <property type="term" value="F:RNA binding"/>
    <property type="evidence" value="ECO:0007669"/>
    <property type="project" value="InterPro"/>
</dbReference>
<dbReference type="Gene3D" id="3.30.930.10">
    <property type="entry name" value="Bira Bifunctional Protein, Domain 2"/>
    <property type="match status" value="1"/>
</dbReference>
<keyword evidence="11 12" id="KW-0030">Aminoacyl-tRNA synthetase</keyword>
<evidence type="ECO:0000256" key="10">
    <source>
        <dbReference type="ARBA" id="ARBA00022917"/>
    </source>
</evidence>
<dbReference type="SUPFAM" id="SSF55681">
    <property type="entry name" value="Class II aaRS and biotin synthetases"/>
    <property type="match status" value="1"/>
</dbReference>
<dbReference type="NCBIfam" id="TIGR00471">
    <property type="entry name" value="pheT_arch"/>
    <property type="match status" value="1"/>
</dbReference>
<dbReference type="SMART" id="SM00874">
    <property type="entry name" value="B5"/>
    <property type="match status" value="1"/>
</dbReference>
<evidence type="ECO:0000256" key="2">
    <source>
        <dbReference type="ARBA" id="ARBA00004496"/>
    </source>
</evidence>
<dbReference type="InterPro" id="IPR009061">
    <property type="entry name" value="DNA-bd_dom_put_sf"/>
</dbReference>
<dbReference type="HAMAP" id="MF_00284">
    <property type="entry name" value="Phe_tRNA_synth_beta2"/>
    <property type="match status" value="1"/>
</dbReference>
<dbReference type="InterPro" id="IPR022918">
    <property type="entry name" value="Phe_tRNA_ligase_beta2_arc"/>
</dbReference>
<evidence type="ECO:0000256" key="3">
    <source>
        <dbReference type="ARBA" id="ARBA00007438"/>
    </source>
</evidence>
<evidence type="ECO:0000256" key="4">
    <source>
        <dbReference type="ARBA" id="ARBA00022490"/>
    </source>
</evidence>
<keyword evidence="9 12" id="KW-0460">Magnesium</keyword>
<comment type="catalytic activity">
    <reaction evidence="12">
        <text>tRNA(Phe) + L-phenylalanine + ATP = L-phenylalanyl-tRNA(Phe) + AMP + diphosphate + H(+)</text>
        <dbReference type="Rhea" id="RHEA:19413"/>
        <dbReference type="Rhea" id="RHEA-COMP:9668"/>
        <dbReference type="Rhea" id="RHEA-COMP:9699"/>
        <dbReference type="ChEBI" id="CHEBI:15378"/>
        <dbReference type="ChEBI" id="CHEBI:30616"/>
        <dbReference type="ChEBI" id="CHEBI:33019"/>
        <dbReference type="ChEBI" id="CHEBI:58095"/>
        <dbReference type="ChEBI" id="CHEBI:78442"/>
        <dbReference type="ChEBI" id="CHEBI:78531"/>
        <dbReference type="ChEBI" id="CHEBI:456215"/>
        <dbReference type="EC" id="6.1.1.20"/>
    </reaction>
</comment>
<dbReference type="Gene3D" id="3.30.56.10">
    <property type="match status" value="2"/>
</dbReference>
<keyword evidence="10 12" id="KW-0648">Protein biosynthesis</keyword>
<feature type="domain" description="B5" evidence="13">
    <location>
        <begin position="287"/>
        <end position="362"/>
    </location>
</feature>
<dbReference type="CDD" id="cd00769">
    <property type="entry name" value="PheRS_beta_core"/>
    <property type="match status" value="1"/>
</dbReference>
<evidence type="ECO:0000256" key="8">
    <source>
        <dbReference type="ARBA" id="ARBA00022840"/>
    </source>
</evidence>
<comment type="subunit">
    <text evidence="12">Tetramer of two alpha and two beta subunits.</text>
</comment>
<accession>A0AB34Z327</accession>
<gene>
    <name evidence="12" type="primary">pheT</name>
    <name evidence="14" type="ORF">HNP63_000319</name>
</gene>
<comment type="caution">
    <text evidence="14">The sequence shown here is derived from an EMBL/GenBank/DDBJ whole genome shotgun (WGS) entry which is preliminary data.</text>
</comment>
<evidence type="ECO:0000256" key="7">
    <source>
        <dbReference type="ARBA" id="ARBA00022741"/>
    </source>
</evidence>
<dbReference type="PANTHER" id="PTHR10947:SF0">
    <property type="entry name" value="PHENYLALANINE--TRNA LIGASE BETA SUBUNIT"/>
    <property type="match status" value="1"/>
</dbReference>
<feature type="binding site" evidence="12">
    <location>
        <position position="349"/>
    </location>
    <ligand>
        <name>Mg(2+)</name>
        <dbReference type="ChEBI" id="CHEBI:18420"/>
        <note>shared with alpha subunit</note>
    </ligand>
</feature>
<dbReference type="GO" id="GO:0000287">
    <property type="term" value="F:magnesium ion binding"/>
    <property type="evidence" value="ECO:0007669"/>
    <property type="project" value="InterPro"/>
</dbReference>
<comment type="subcellular location">
    <subcellularLocation>
        <location evidence="2 12">Cytoplasm</location>
    </subcellularLocation>
</comment>
<evidence type="ECO:0000256" key="6">
    <source>
        <dbReference type="ARBA" id="ARBA00022723"/>
    </source>
</evidence>
<comment type="similarity">
    <text evidence="3 12">Belongs to the phenylalanyl-tRNA synthetase beta subunit family. Type 2 subfamily.</text>
</comment>
<dbReference type="Proteomes" id="UP000529652">
    <property type="component" value="Unassembled WGS sequence"/>
</dbReference>
<dbReference type="RefSeq" id="WP_183227061.1">
    <property type="nucleotide sequence ID" value="NZ_CAXOVT010000001.1"/>
</dbReference>
<dbReference type="PANTHER" id="PTHR10947">
    <property type="entry name" value="PHENYLALANYL-TRNA SYNTHETASE BETA CHAIN AND LEUCINE-RICH REPEAT-CONTAINING PROTEIN 47"/>
    <property type="match status" value="1"/>
</dbReference>
<dbReference type="InterPro" id="IPR040659">
    <property type="entry name" value="PhetRS_B1"/>
</dbReference>
<feature type="binding site" evidence="12">
    <location>
        <position position="340"/>
    </location>
    <ligand>
        <name>Mg(2+)</name>
        <dbReference type="ChEBI" id="CHEBI:18420"/>
        <note>shared with alpha subunit</note>
    </ligand>
</feature>
<dbReference type="GO" id="GO:0009328">
    <property type="term" value="C:phenylalanine-tRNA ligase complex"/>
    <property type="evidence" value="ECO:0007669"/>
    <property type="project" value="TreeGrafter"/>
</dbReference>
<evidence type="ECO:0000256" key="9">
    <source>
        <dbReference type="ARBA" id="ARBA00022842"/>
    </source>
</evidence>